<gene>
    <name evidence="3" type="ORF">ERS450000_00183</name>
</gene>
<feature type="coiled-coil region" evidence="1">
    <location>
        <begin position="237"/>
        <end position="271"/>
    </location>
</feature>
<proteinExistence type="predicted"/>
<reference evidence="4" key="1">
    <citation type="submission" date="2015-03" db="EMBL/GenBank/DDBJ databases">
        <authorList>
            <consortium name="Pathogen Informatics"/>
        </authorList>
    </citation>
    <scope>NUCLEOTIDE SEQUENCE [LARGE SCALE GENOMIC DNA]</scope>
    <source>
        <strain evidence="4">NCTC11134</strain>
    </source>
</reference>
<keyword evidence="1" id="KW-0175">Coiled coil</keyword>
<evidence type="ECO:0000313" key="4">
    <source>
        <dbReference type="Proteomes" id="UP000057820"/>
    </source>
</evidence>
<dbReference type="RefSeq" id="WP_240327363.1">
    <property type="nucleotide sequence ID" value="NZ_CP031418.1"/>
</dbReference>
<dbReference type="KEGG" id="nfr:ERS450000_00183"/>
<protein>
    <submittedName>
        <fullName evidence="3">Uncharacterized protein</fullName>
    </submittedName>
</protein>
<dbReference type="EMBL" id="LN868938">
    <property type="protein sequence ID" value="CRY73534.1"/>
    <property type="molecule type" value="Genomic_DNA"/>
</dbReference>
<evidence type="ECO:0000256" key="1">
    <source>
        <dbReference type="SAM" id="Coils"/>
    </source>
</evidence>
<dbReference type="Proteomes" id="UP000057820">
    <property type="component" value="Chromosome 1"/>
</dbReference>
<dbReference type="AlphaFoldDB" id="A0A0H5NDY7"/>
<evidence type="ECO:0000256" key="2">
    <source>
        <dbReference type="SAM" id="Phobius"/>
    </source>
</evidence>
<keyword evidence="2" id="KW-0472">Membrane</keyword>
<sequence>MRTKQRTEMGCGRRAVLAELGIGEAADAARGTAIGRSQYSCRCPGCADAQWDVQRLKYWLCARLVEFGADEAEVDQRIGGILVDVRWRRGDRWYAIEVRSGALECTLAREHTDRLRAAGCAGVLWLCPPGYWVRHLPALGVADLGPDACDYLIDTGMLDTDQRGLAAPRRTPFELREFLRGWVSGDIVWGYRDENTGGWARVIDWEQHTRSQATIIARQRQELVNQRTALAVSRTLVRDKQKQIAKLHWRLDRAEQKAQEQADAVAAVNRTLAERHRVEDSLRATIKGLNRTIEHWQLITICAMLLIVTFLAAAMIVR</sequence>
<keyword evidence="2" id="KW-1133">Transmembrane helix</keyword>
<name>A0A0H5NDY7_NOCFR</name>
<organism evidence="3 4">
    <name type="scientific">Nocardia farcinica</name>
    <dbReference type="NCBI Taxonomy" id="37329"/>
    <lineage>
        <taxon>Bacteria</taxon>
        <taxon>Bacillati</taxon>
        <taxon>Actinomycetota</taxon>
        <taxon>Actinomycetes</taxon>
        <taxon>Mycobacteriales</taxon>
        <taxon>Nocardiaceae</taxon>
        <taxon>Nocardia</taxon>
    </lineage>
</organism>
<evidence type="ECO:0000313" key="3">
    <source>
        <dbReference type="EMBL" id="CRY73534.1"/>
    </source>
</evidence>
<accession>A0A0H5NDY7</accession>
<keyword evidence="2" id="KW-0812">Transmembrane</keyword>
<feature type="transmembrane region" description="Helical" evidence="2">
    <location>
        <begin position="296"/>
        <end position="317"/>
    </location>
</feature>